<evidence type="ECO:0000259" key="2">
    <source>
        <dbReference type="Pfam" id="PF14258"/>
    </source>
</evidence>
<accession>A0A6M8FTL4</accession>
<dbReference type="KEGG" id="pcam:HNE05_12730"/>
<feature type="region of interest" description="Disordered" evidence="1">
    <location>
        <begin position="143"/>
        <end position="172"/>
    </location>
</feature>
<dbReference type="RefSeq" id="WP_173208860.1">
    <property type="nucleotide sequence ID" value="NZ_CP053697.2"/>
</dbReference>
<evidence type="ECO:0000313" key="3">
    <source>
        <dbReference type="EMBL" id="QKE64178.1"/>
    </source>
</evidence>
<keyword evidence="4" id="KW-1185">Reference proteome</keyword>
<evidence type="ECO:0000313" key="4">
    <source>
        <dbReference type="Proteomes" id="UP000501379"/>
    </source>
</evidence>
<evidence type="ECO:0000256" key="1">
    <source>
        <dbReference type="SAM" id="MobiDB-lite"/>
    </source>
</evidence>
<proteinExistence type="predicted"/>
<dbReference type="InterPro" id="IPR025646">
    <property type="entry name" value="DUF4350"/>
</dbReference>
<dbReference type="Proteomes" id="UP000501379">
    <property type="component" value="Chromosome"/>
</dbReference>
<protein>
    <submittedName>
        <fullName evidence="3">DUF4350 domain-containing protein</fullName>
    </submittedName>
</protein>
<gene>
    <name evidence="3" type="ORF">HNE05_12730</name>
</gene>
<feature type="domain" description="DUF4350" evidence="2">
    <location>
        <begin position="43"/>
        <end position="273"/>
    </location>
</feature>
<organism evidence="3 4">
    <name type="scientific">Aquipseudomonas campi</name>
    <dbReference type="NCBI Taxonomy" id="2731681"/>
    <lineage>
        <taxon>Bacteria</taxon>
        <taxon>Pseudomonadati</taxon>
        <taxon>Pseudomonadota</taxon>
        <taxon>Gammaproteobacteria</taxon>
        <taxon>Pseudomonadales</taxon>
        <taxon>Pseudomonadaceae</taxon>
        <taxon>Aquipseudomonas</taxon>
    </lineage>
</organism>
<dbReference type="EMBL" id="CP053697">
    <property type="protein sequence ID" value="QKE64178.1"/>
    <property type="molecule type" value="Genomic_DNA"/>
</dbReference>
<name>A0A6M8FTL4_9GAMM</name>
<dbReference type="AlphaFoldDB" id="A0A6M8FTL4"/>
<sequence>MNRTTRFAMGSLVALVIGLLAIYVLSQLQPYEETIEHGPAPEAKADPFLAAEMFLRQRKLTVSRADGISVLRQLPAAGQTLMLLSGREDMTPRQARQVLEWTAKGGHLVIVAESIWDEEEGKSDDLLLDSLGIQQHLTEDLDAEEAGDGETSEEQNSDEPVEEDPLDDEDSAAEEDLADAVAAQVEAEDEDRYPGLTKLYLENEDAPAYVDFDTEYHLYDAKNRAHAWANSGEATHMLQLYHGDGLVTVLTDAWIWQNENIDQYDNAWLLWYLSQDSSVTLIYNAVRDNLLSQLLDHYPAALTALGLLIALLLWHVGLRHGPLQGQPSHARRQLEEHLRGGADFLLRRSGQSHLLHSLQRDIQRRARHRHPGFERLPVADQWQVLGRLTRIPTSAISQAMRPAPAQKLSAADFTRQVANLQTLRNAL</sequence>
<reference evidence="3" key="1">
    <citation type="submission" date="2020-07" db="EMBL/GenBank/DDBJ databases">
        <title>Nitrate ammonifying Pseudomonas campi sp. nov. isolated from German agricultural grassland.</title>
        <authorList>
            <person name="Timsy T."/>
            <person name="Ulrich A."/>
            <person name="Spanner T."/>
            <person name="Foesel B."/>
            <person name="Kolb S."/>
            <person name="Horn M.A."/>
            <person name="Behrendt U."/>
        </authorList>
    </citation>
    <scope>NUCLEOTIDE SEQUENCE</scope>
    <source>
        <strain evidence="3">S1-A32-2</strain>
    </source>
</reference>
<dbReference type="Pfam" id="PF14258">
    <property type="entry name" value="DUF4350"/>
    <property type="match status" value="1"/>
</dbReference>